<gene>
    <name evidence="8" type="primary">rplI</name>
    <name evidence="11" type="ORF">A8708_07905</name>
</gene>
<keyword evidence="9" id="KW-0175">Coiled coil</keyword>
<dbReference type="GO" id="GO:0005840">
    <property type="term" value="C:ribosome"/>
    <property type="evidence" value="ECO:0007669"/>
    <property type="project" value="UniProtKB-KW"/>
</dbReference>
<evidence type="ECO:0000313" key="11">
    <source>
        <dbReference type="EMBL" id="OAS16782.1"/>
    </source>
</evidence>
<comment type="function">
    <text evidence="1 8">Binds to the 23S rRNA.</text>
</comment>
<dbReference type="SUPFAM" id="SSF55658">
    <property type="entry name" value="L9 N-domain-like"/>
    <property type="match status" value="1"/>
</dbReference>
<dbReference type="OrthoDB" id="9788336at2"/>
<organism evidence="11 12">
    <name type="scientific">Paenibacillus oryzisoli</name>
    <dbReference type="NCBI Taxonomy" id="1850517"/>
    <lineage>
        <taxon>Bacteria</taxon>
        <taxon>Bacillati</taxon>
        <taxon>Bacillota</taxon>
        <taxon>Bacilli</taxon>
        <taxon>Bacillales</taxon>
        <taxon>Paenibacillaceae</taxon>
        <taxon>Paenibacillus</taxon>
    </lineage>
</organism>
<dbReference type="PROSITE" id="PS00651">
    <property type="entry name" value="RIBOSOMAL_L9"/>
    <property type="match status" value="1"/>
</dbReference>
<proteinExistence type="inferred from homology"/>
<dbReference type="EMBL" id="LYPB01000074">
    <property type="protein sequence ID" value="OAS16782.1"/>
    <property type="molecule type" value="Genomic_DNA"/>
</dbReference>
<reference evidence="11 12" key="1">
    <citation type="submission" date="2016-05" db="EMBL/GenBank/DDBJ databases">
        <title>Paenibacillus sp. 1ZS3-15 nov., isolated from the rhizosphere soil.</title>
        <authorList>
            <person name="Zhang X.X."/>
            <person name="Zhang J."/>
        </authorList>
    </citation>
    <scope>NUCLEOTIDE SEQUENCE [LARGE SCALE GENOMIC DNA]</scope>
    <source>
        <strain evidence="11 12">1ZS3-15</strain>
    </source>
</reference>
<protein>
    <recommendedName>
        <fullName evidence="7 8">Large ribosomal subunit protein bL9</fullName>
    </recommendedName>
</protein>
<accession>A0A198A6L0</accession>
<dbReference type="GO" id="GO:0019843">
    <property type="term" value="F:rRNA binding"/>
    <property type="evidence" value="ECO:0007669"/>
    <property type="project" value="UniProtKB-UniRule"/>
</dbReference>
<feature type="domain" description="Ribosomal protein L9" evidence="10">
    <location>
        <begin position="13"/>
        <end position="40"/>
    </location>
</feature>
<dbReference type="InterPro" id="IPR009027">
    <property type="entry name" value="Ribosomal_bL9/RNase_H1_N"/>
</dbReference>
<evidence type="ECO:0000256" key="5">
    <source>
        <dbReference type="ARBA" id="ARBA00022980"/>
    </source>
</evidence>
<dbReference type="InterPro" id="IPR036935">
    <property type="entry name" value="Ribosomal_bL9_N_sf"/>
</dbReference>
<evidence type="ECO:0000256" key="2">
    <source>
        <dbReference type="ARBA" id="ARBA00010605"/>
    </source>
</evidence>
<comment type="caution">
    <text evidence="11">The sequence shown here is derived from an EMBL/GenBank/DDBJ whole genome shotgun (WGS) entry which is preliminary data.</text>
</comment>
<dbReference type="InterPro" id="IPR020069">
    <property type="entry name" value="Ribosomal_bL9_C"/>
</dbReference>
<dbReference type="SUPFAM" id="SSF55653">
    <property type="entry name" value="Ribosomal protein L9 C-domain"/>
    <property type="match status" value="1"/>
</dbReference>
<dbReference type="AlphaFoldDB" id="A0A198A6L0"/>
<evidence type="ECO:0000256" key="7">
    <source>
        <dbReference type="ARBA" id="ARBA00035292"/>
    </source>
</evidence>
<dbReference type="Gene3D" id="3.10.430.100">
    <property type="entry name" value="Ribosomal protein L9, C-terminal domain"/>
    <property type="match status" value="1"/>
</dbReference>
<evidence type="ECO:0000256" key="8">
    <source>
        <dbReference type="HAMAP-Rule" id="MF_00503"/>
    </source>
</evidence>
<dbReference type="NCBIfam" id="TIGR00158">
    <property type="entry name" value="L9"/>
    <property type="match status" value="1"/>
</dbReference>
<dbReference type="InterPro" id="IPR020594">
    <property type="entry name" value="Ribosomal_bL9_bac/chp"/>
</dbReference>
<evidence type="ECO:0000256" key="6">
    <source>
        <dbReference type="ARBA" id="ARBA00023274"/>
    </source>
</evidence>
<evidence type="ECO:0000256" key="1">
    <source>
        <dbReference type="ARBA" id="ARBA00003058"/>
    </source>
</evidence>
<dbReference type="HAMAP" id="MF_00503">
    <property type="entry name" value="Ribosomal_bL9"/>
    <property type="match status" value="1"/>
</dbReference>
<keyword evidence="12" id="KW-1185">Reference proteome</keyword>
<keyword evidence="4 8" id="KW-0694">RNA-binding</keyword>
<dbReference type="GO" id="GO:0006412">
    <property type="term" value="P:translation"/>
    <property type="evidence" value="ECO:0007669"/>
    <property type="project" value="UniProtKB-UniRule"/>
</dbReference>
<dbReference type="PANTHER" id="PTHR21368">
    <property type="entry name" value="50S RIBOSOMAL PROTEIN L9"/>
    <property type="match status" value="1"/>
</dbReference>
<feature type="coiled-coil region" evidence="9">
    <location>
        <begin position="44"/>
        <end position="71"/>
    </location>
</feature>
<keyword evidence="5 8" id="KW-0689">Ribosomal protein</keyword>
<dbReference type="InterPro" id="IPR020070">
    <property type="entry name" value="Ribosomal_bL9_N"/>
</dbReference>
<keyword evidence="3 8" id="KW-0699">rRNA-binding</keyword>
<evidence type="ECO:0000256" key="3">
    <source>
        <dbReference type="ARBA" id="ARBA00022730"/>
    </source>
</evidence>
<dbReference type="RefSeq" id="WP_068666984.1">
    <property type="nucleotide sequence ID" value="NZ_LYPB01000074.1"/>
</dbReference>
<dbReference type="FunFam" id="3.10.430.100:FF:000002">
    <property type="entry name" value="50S ribosomal protein L9"/>
    <property type="match status" value="1"/>
</dbReference>
<dbReference type="InterPro" id="IPR000244">
    <property type="entry name" value="Ribosomal_bL9"/>
</dbReference>
<evidence type="ECO:0000313" key="12">
    <source>
        <dbReference type="Proteomes" id="UP000078454"/>
    </source>
</evidence>
<sequence length="149" mass="16334">MKVILLKDVKGQGKKGEVKEVSEGYAQNFLIAQGLAAPATQGTVKVLDNQKKAEQRRKDQEKADAQALGEKLSEMTVQIKAKSGEGGRLFGAIPSKQIAEVLEKQYKIVIDKRKIVLEEPIRTLGVTKVPIKLHAEVTSSVNVQVTEEK</sequence>
<evidence type="ECO:0000259" key="10">
    <source>
        <dbReference type="PROSITE" id="PS00651"/>
    </source>
</evidence>
<dbReference type="Proteomes" id="UP000078454">
    <property type="component" value="Unassembled WGS sequence"/>
</dbReference>
<name>A0A198A6L0_9BACL</name>
<evidence type="ECO:0000256" key="4">
    <source>
        <dbReference type="ARBA" id="ARBA00022884"/>
    </source>
</evidence>
<dbReference type="Pfam" id="PF01281">
    <property type="entry name" value="Ribosomal_L9_N"/>
    <property type="match status" value="1"/>
</dbReference>
<dbReference type="Pfam" id="PF03948">
    <property type="entry name" value="Ribosomal_L9_C"/>
    <property type="match status" value="1"/>
</dbReference>
<dbReference type="InterPro" id="IPR036791">
    <property type="entry name" value="Ribosomal_bL9_C_sf"/>
</dbReference>
<dbReference type="Gene3D" id="3.40.5.10">
    <property type="entry name" value="Ribosomal protein L9, N-terminal domain"/>
    <property type="match status" value="1"/>
</dbReference>
<dbReference type="STRING" id="1850517.A8708_07905"/>
<evidence type="ECO:0000256" key="9">
    <source>
        <dbReference type="SAM" id="Coils"/>
    </source>
</evidence>
<dbReference type="GO" id="GO:1990904">
    <property type="term" value="C:ribonucleoprotein complex"/>
    <property type="evidence" value="ECO:0007669"/>
    <property type="project" value="UniProtKB-KW"/>
</dbReference>
<keyword evidence="6 8" id="KW-0687">Ribonucleoprotein</keyword>
<dbReference type="GO" id="GO:0003735">
    <property type="term" value="F:structural constituent of ribosome"/>
    <property type="evidence" value="ECO:0007669"/>
    <property type="project" value="InterPro"/>
</dbReference>
<comment type="similarity">
    <text evidence="2 8">Belongs to the bacterial ribosomal protein bL9 family.</text>
</comment>
<dbReference type="FunFam" id="3.40.5.10:FF:000002">
    <property type="entry name" value="50S ribosomal protein L9"/>
    <property type="match status" value="1"/>
</dbReference>